<dbReference type="GO" id="GO:0006412">
    <property type="term" value="P:translation"/>
    <property type="evidence" value="ECO:0007669"/>
    <property type="project" value="UniProtKB-UniRule"/>
</dbReference>
<dbReference type="InterPro" id="IPR003789">
    <property type="entry name" value="Asn/Gln_tRNA_amidoTrase-B-like"/>
</dbReference>
<dbReference type="PROSITE" id="PS01234">
    <property type="entry name" value="GATB"/>
    <property type="match status" value="1"/>
</dbReference>
<dbReference type="GO" id="GO:0050567">
    <property type="term" value="F:glutaminyl-tRNA synthase (glutamine-hydrolyzing) activity"/>
    <property type="evidence" value="ECO:0007669"/>
    <property type="project" value="UniProtKB-UniRule"/>
</dbReference>
<keyword evidence="5 11" id="KW-0547">Nucleotide-binding</keyword>
<dbReference type="RefSeq" id="WP_038079449.1">
    <property type="nucleotide sequence ID" value="NZ_AUND01000039.1"/>
</dbReference>
<comment type="catalytic activity">
    <reaction evidence="9 11">
        <text>L-aspartyl-tRNA(Asn) + L-glutamine + ATP + H2O = L-asparaginyl-tRNA(Asn) + L-glutamate + ADP + phosphate + 2 H(+)</text>
        <dbReference type="Rhea" id="RHEA:14513"/>
        <dbReference type="Rhea" id="RHEA-COMP:9674"/>
        <dbReference type="Rhea" id="RHEA-COMP:9677"/>
        <dbReference type="ChEBI" id="CHEBI:15377"/>
        <dbReference type="ChEBI" id="CHEBI:15378"/>
        <dbReference type="ChEBI" id="CHEBI:29985"/>
        <dbReference type="ChEBI" id="CHEBI:30616"/>
        <dbReference type="ChEBI" id="CHEBI:43474"/>
        <dbReference type="ChEBI" id="CHEBI:58359"/>
        <dbReference type="ChEBI" id="CHEBI:78515"/>
        <dbReference type="ChEBI" id="CHEBI:78516"/>
        <dbReference type="ChEBI" id="CHEBI:456216"/>
    </reaction>
</comment>
<dbReference type="InterPro" id="IPR014746">
    <property type="entry name" value="Gln_synth/guanido_kin_cat_dom"/>
</dbReference>
<dbReference type="InterPro" id="IPR017958">
    <property type="entry name" value="Gln-tRNA_amidoTrfase_suB_CS"/>
</dbReference>
<evidence type="ECO:0000256" key="5">
    <source>
        <dbReference type="ARBA" id="ARBA00022741"/>
    </source>
</evidence>
<comment type="catalytic activity">
    <reaction evidence="10 11">
        <text>L-glutamyl-tRNA(Gln) + L-glutamine + ATP + H2O = L-glutaminyl-tRNA(Gln) + L-glutamate + ADP + phosphate + H(+)</text>
        <dbReference type="Rhea" id="RHEA:17521"/>
        <dbReference type="Rhea" id="RHEA-COMP:9681"/>
        <dbReference type="Rhea" id="RHEA-COMP:9684"/>
        <dbReference type="ChEBI" id="CHEBI:15377"/>
        <dbReference type="ChEBI" id="CHEBI:15378"/>
        <dbReference type="ChEBI" id="CHEBI:29985"/>
        <dbReference type="ChEBI" id="CHEBI:30616"/>
        <dbReference type="ChEBI" id="CHEBI:43474"/>
        <dbReference type="ChEBI" id="CHEBI:58359"/>
        <dbReference type="ChEBI" id="CHEBI:78520"/>
        <dbReference type="ChEBI" id="CHEBI:78521"/>
        <dbReference type="ChEBI" id="CHEBI:456216"/>
    </reaction>
</comment>
<dbReference type="EC" id="6.3.5.-" evidence="11"/>
<evidence type="ECO:0000313" key="14">
    <source>
        <dbReference type="Proteomes" id="UP000027432"/>
    </source>
</evidence>
<dbReference type="InterPro" id="IPR017959">
    <property type="entry name" value="Asn/Gln-tRNA_amidoTrfase_suB/E"/>
</dbReference>
<evidence type="ECO:0000256" key="2">
    <source>
        <dbReference type="ARBA" id="ARBA00011123"/>
    </source>
</evidence>
<name>A0A074J1N2_9RHOB</name>
<dbReference type="InterPro" id="IPR004413">
    <property type="entry name" value="GatB"/>
</dbReference>
<dbReference type="SUPFAM" id="SSF55931">
    <property type="entry name" value="Glutamine synthetase/guanido kinase"/>
    <property type="match status" value="1"/>
</dbReference>
<evidence type="ECO:0000313" key="13">
    <source>
        <dbReference type="EMBL" id="KEO51306.1"/>
    </source>
</evidence>
<evidence type="ECO:0000256" key="6">
    <source>
        <dbReference type="ARBA" id="ARBA00022840"/>
    </source>
</evidence>
<evidence type="ECO:0000256" key="11">
    <source>
        <dbReference type="HAMAP-Rule" id="MF_00121"/>
    </source>
</evidence>
<dbReference type="PANTHER" id="PTHR11659:SF0">
    <property type="entry name" value="GLUTAMYL-TRNA(GLN) AMIDOTRANSFERASE SUBUNIT B, MITOCHONDRIAL"/>
    <property type="match status" value="1"/>
</dbReference>
<dbReference type="NCBIfam" id="TIGR00133">
    <property type="entry name" value="gatB"/>
    <property type="match status" value="1"/>
</dbReference>
<evidence type="ECO:0000256" key="10">
    <source>
        <dbReference type="ARBA" id="ARBA00047913"/>
    </source>
</evidence>
<evidence type="ECO:0000256" key="4">
    <source>
        <dbReference type="ARBA" id="ARBA00022598"/>
    </source>
</evidence>
<dbReference type="InterPro" id="IPR006075">
    <property type="entry name" value="Asn/Gln-tRNA_Trfase_suB/E_cat"/>
</dbReference>
<dbReference type="NCBIfam" id="NF004012">
    <property type="entry name" value="PRK05477.1-2"/>
    <property type="match status" value="1"/>
</dbReference>
<dbReference type="NCBIfam" id="NF004015">
    <property type="entry name" value="PRK05477.1-5"/>
    <property type="match status" value="1"/>
</dbReference>
<dbReference type="InterPro" id="IPR023168">
    <property type="entry name" value="GatB_Yqey_C_2"/>
</dbReference>
<evidence type="ECO:0000256" key="9">
    <source>
        <dbReference type="ARBA" id="ARBA00047380"/>
    </source>
</evidence>
<dbReference type="AlphaFoldDB" id="A0A074J1N2"/>
<dbReference type="Pfam" id="PF02934">
    <property type="entry name" value="GatB_N"/>
    <property type="match status" value="1"/>
</dbReference>
<evidence type="ECO:0000256" key="1">
    <source>
        <dbReference type="ARBA" id="ARBA00005306"/>
    </source>
</evidence>
<comment type="caution">
    <text evidence="13">The sequence shown here is derived from an EMBL/GenBank/DDBJ whole genome shotgun (WGS) entry which is preliminary data.</text>
</comment>
<dbReference type="SUPFAM" id="SSF89095">
    <property type="entry name" value="GatB/YqeY motif"/>
    <property type="match status" value="1"/>
</dbReference>
<keyword evidence="13" id="KW-0808">Transferase</keyword>
<evidence type="ECO:0000256" key="7">
    <source>
        <dbReference type="ARBA" id="ARBA00022917"/>
    </source>
</evidence>
<dbReference type="PANTHER" id="PTHR11659">
    <property type="entry name" value="GLUTAMYL-TRNA GLN AMIDOTRANSFERASE SUBUNIT B MITOCHONDRIAL AND PROKARYOTIC PET112-RELATED"/>
    <property type="match status" value="1"/>
</dbReference>
<dbReference type="GO" id="GO:0016740">
    <property type="term" value="F:transferase activity"/>
    <property type="evidence" value="ECO:0007669"/>
    <property type="project" value="UniProtKB-KW"/>
</dbReference>
<dbReference type="EMBL" id="AUND01000039">
    <property type="protein sequence ID" value="KEO51306.1"/>
    <property type="molecule type" value="Genomic_DNA"/>
</dbReference>
<comment type="similarity">
    <text evidence="1 11">Belongs to the GatB/GatE family. GatB subfamily.</text>
</comment>
<evidence type="ECO:0000256" key="8">
    <source>
        <dbReference type="ARBA" id="ARBA00024799"/>
    </source>
</evidence>
<dbReference type="eggNOG" id="COG0064">
    <property type="taxonomic scope" value="Bacteria"/>
</dbReference>
<dbReference type="OrthoDB" id="9804078at2"/>
<dbReference type="Gene3D" id="1.10.150.380">
    <property type="entry name" value="GatB domain, N-terminal subdomain"/>
    <property type="match status" value="1"/>
</dbReference>
<feature type="domain" description="Asn/Gln amidotransferase" evidence="12">
    <location>
        <begin position="357"/>
        <end position="503"/>
    </location>
</feature>
<dbReference type="SMART" id="SM00845">
    <property type="entry name" value="GatB_Yqey"/>
    <property type="match status" value="1"/>
</dbReference>
<keyword evidence="4 11" id="KW-0436">Ligase</keyword>
<gene>
    <name evidence="11 13" type="primary">gatB</name>
    <name evidence="13" type="ORF">TP2_12995</name>
</gene>
<dbReference type="GO" id="GO:0005524">
    <property type="term" value="F:ATP binding"/>
    <property type="evidence" value="ECO:0007669"/>
    <property type="project" value="UniProtKB-KW"/>
</dbReference>
<proteinExistence type="inferred from homology"/>
<comment type="function">
    <text evidence="8 11">Allows the formation of correctly charged Asn-tRNA(Asn) or Gln-tRNA(Gln) through the transamidation of misacylated Asp-tRNA(Asn) or Glu-tRNA(Gln) in organisms which lack either or both of asparaginyl-tRNA or glutaminyl-tRNA synthetases. The reaction takes place in the presence of glutamine and ATP through an activated phospho-Asp-tRNA(Asn) or phospho-Glu-tRNA(Gln).</text>
</comment>
<evidence type="ECO:0000259" key="12">
    <source>
        <dbReference type="SMART" id="SM00845"/>
    </source>
</evidence>
<sequence length="505" mass="55468">MLDHLEFKAPEPKVIAGAKSDWELVIGLEVHAQVASKAKLFSGASTTFGAEPNSNVAFVDAAMPGMLPVINEFCVAQAVRTGLGLKAEINLTSAFDRKNYFYPDLPQGYQISQLYHPIVGEGEIIVDMGPGVARKVRIERIHLEQDAGKSIHDMDPHMSFVDLNRTGVALMEIVSRPDIRGPEEAAAYVGKLRQILRYLGTCDGNMQNGNLRADVNVSICKPGAYEKYQETQDFSHLGTRCEIKNMNSMRFIQQAIEYEARRQIAIVEDGGEVVQETRLYDPDKGETRSMRSKEEAHDYRYFPCPDLLPLEIEQAWVDDIATTMPELPDEKKARFVTALGLSEYDASVLTAEVENADYFEAVVAEAGDGKLAANWVINELFGRLKKDDRAITDSPVNPAQLGAIIKLIKSDKISGKIAKDLFEIVYTEGGDPEKIVEERGMIQVTDTGAIEAAVDEVIAANPDQVEKAKANPKLAGWFVGQVIKASGGKANPKAVNEIVAKKLGL</sequence>
<dbReference type="Gene3D" id="1.10.10.410">
    <property type="match status" value="1"/>
</dbReference>
<accession>A0A074J1N2</accession>
<dbReference type="HAMAP" id="MF_00121">
    <property type="entry name" value="GatB"/>
    <property type="match status" value="1"/>
</dbReference>
<keyword evidence="14" id="KW-1185">Reference proteome</keyword>
<dbReference type="FunFam" id="1.10.150.380:FF:000001">
    <property type="entry name" value="Aspartyl/glutamyl-tRNA(Asn/Gln) amidotransferase subunit B"/>
    <property type="match status" value="1"/>
</dbReference>
<dbReference type="Proteomes" id="UP000027432">
    <property type="component" value="Unassembled WGS sequence"/>
</dbReference>
<comment type="subunit">
    <text evidence="2 11">Heterotrimer of A, B and C subunits.</text>
</comment>
<dbReference type="STRING" id="1353537.TP2_12995"/>
<dbReference type="Pfam" id="PF02637">
    <property type="entry name" value="GatB_Yqey"/>
    <property type="match status" value="1"/>
</dbReference>
<dbReference type="GO" id="GO:0070681">
    <property type="term" value="P:glutaminyl-tRNAGln biosynthesis via transamidation"/>
    <property type="evidence" value="ECO:0007669"/>
    <property type="project" value="TreeGrafter"/>
</dbReference>
<evidence type="ECO:0000256" key="3">
    <source>
        <dbReference type="ARBA" id="ARBA00016923"/>
    </source>
</evidence>
<keyword evidence="6 11" id="KW-0067">ATP-binding</keyword>
<reference evidence="13 14" key="1">
    <citation type="submission" date="2013-07" db="EMBL/GenBank/DDBJ databases">
        <title>Thioclava pacifica DSM 10166 Genome Sequencing.</title>
        <authorList>
            <person name="Lai Q."/>
            <person name="Shao Z."/>
        </authorList>
    </citation>
    <scope>NUCLEOTIDE SEQUENCE [LARGE SCALE GENOMIC DNA]</scope>
    <source>
        <strain evidence="13 14">DSM 10166</strain>
    </source>
</reference>
<protein>
    <recommendedName>
        <fullName evidence="3 11">Aspartyl/glutamyl-tRNA(Asn/Gln) amidotransferase subunit B</fullName>
        <shortName evidence="11">Asp/Glu-ADT subunit B</shortName>
        <ecNumber evidence="11">6.3.5.-</ecNumber>
    </recommendedName>
</protein>
<dbReference type="InterPro" id="IPR018027">
    <property type="entry name" value="Asn/Gln_amidotransferase"/>
</dbReference>
<dbReference type="NCBIfam" id="NF004014">
    <property type="entry name" value="PRK05477.1-4"/>
    <property type="match status" value="1"/>
</dbReference>
<keyword evidence="7 11" id="KW-0648">Protein biosynthesis</keyword>
<dbReference type="FunFam" id="1.10.10.410:FF:000001">
    <property type="entry name" value="Aspartyl/glutamyl-tRNA(Asn/Gln) amidotransferase subunit B"/>
    <property type="match status" value="1"/>
</dbReference>
<dbReference type="InterPro" id="IPR042114">
    <property type="entry name" value="GatB_C_1"/>
</dbReference>
<dbReference type="GO" id="GO:0050566">
    <property type="term" value="F:asparaginyl-tRNA synthase (glutamine-hydrolyzing) activity"/>
    <property type="evidence" value="ECO:0007669"/>
    <property type="project" value="RHEA"/>
</dbReference>
<organism evidence="13 14">
    <name type="scientific">Thioclava pacifica DSM 10166</name>
    <dbReference type="NCBI Taxonomy" id="1353537"/>
    <lineage>
        <taxon>Bacteria</taxon>
        <taxon>Pseudomonadati</taxon>
        <taxon>Pseudomonadota</taxon>
        <taxon>Alphaproteobacteria</taxon>
        <taxon>Rhodobacterales</taxon>
        <taxon>Paracoccaceae</taxon>
        <taxon>Thioclava</taxon>
    </lineage>
</organism>